<reference evidence="16" key="1">
    <citation type="journal article" date="2024" name="Antonie Van Leeuwenhoek">
        <title>Bradyrhizobium ontarionense sp. nov., a novel bacterial symbiont isolated from Aeschynomene indica (Indian jointvetch), harbours photosynthesis, nitrogen fixation and nitrous oxide (N2O) reductase genes.</title>
        <authorList>
            <person name="Bromfield E.S.P."/>
            <person name="Cloutier S."/>
        </authorList>
    </citation>
    <scope>NUCLEOTIDE SEQUENCE</scope>
    <source>
        <strain evidence="16">A19</strain>
    </source>
</reference>
<evidence type="ECO:0000256" key="4">
    <source>
        <dbReference type="ARBA" id="ARBA00022692"/>
    </source>
</evidence>
<organism evidence="16 17">
    <name type="scientific">Bradyrhizobium ontarionense</name>
    <dbReference type="NCBI Taxonomy" id="2898149"/>
    <lineage>
        <taxon>Bacteria</taxon>
        <taxon>Pseudomonadati</taxon>
        <taxon>Pseudomonadota</taxon>
        <taxon>Alphaproteobacteria</taxon>
        <taxon>Hyphomicrobiales</taxon>
        <taxon>Nitrobacteraceae</taxon>
        <taxon>Bradyrhizobium</taxon>
    </lineage>
</organism>
<keyword evidence="8" id="KW-0862">Zinc</keyword>
<keyword evidence="3" id="KW-0444">Lipid biosynthesis</keyword>
<evidence type="ECO:0000256" key="1">
    <source>
        <dbReference type="ARBA" id="ARBA00001947"/>
    </source>
</evidence>
<dbReference type="RefSeq" id="WP_231323270.1">
    <property type="nucleotide sequence ID" value="NZ_CP088156.1"/>
</dbReference>
<name>A0ABY3RF14_9BRAD</name>
<accession>A0ABY3RF14</accession>
<protein>
    <submittedName>
        <fullName evidence="16">Sterol desaturase family protein</fullName>
    </submittedName>
</protein>
<dbReference type="InterPro" id="IPR014430">
    <property type="entry name" value="Scs7"/>
</dbReference>
<keyword evidence="9 14" id="KW-1133">Transmembrane helix</keyword>
<proteinExistence type="predicted"/>
<keyword evidence="5" id="KW-0479">Metal-binding</keyword>
<evidence type="ECO:0000256" key="14">
    <source>
        <dbReference type="SAM" id="Phobius"/>
    </source>
</evidence>
<evidence type="ECO:0000256" key="12">
    <source>
        <dbReference type="ARBA" id="ARBA00023136"/>
    </source>
</evidence>
<keyword evidence="17" id="KW-1185">Reference proteome</keyword>
<dbReference type="PANTHER" id="PTHR12863">
    <property type="entry name" value="FATTY ACID HYDROXYLASE"/>
    <property type="match status" value="1"/>
</dbReference>
<evidence type="ECO:0000256" key="13">
    <source>
        <dbReference type="ARBA" id="ARBA00023160"/>
    </source>
</evidence>
<feature type="domain" description="Fatty acid hydroxylase" evidence="15">
    <location>
        <begin position="44"/>
        <end position="177"/>
    </location>
</feature>
<evidence type="ECO:0000256" key="5">
    <source>
        <dbReference type="ARBA" id="ARBA00022723"/>
    </source>
</evidence>
<dbReference type="InterPro" id="IPR006694">
    <property type="entry name" value="Fatty_acid_hydroxylase"/>
</dbReference>
<keyword evidence="6" id="KW-0256">Endoplasmic reticulum</keyword>
<evidence type="ECO:0000313" key="17">
    <source>
        <dbReference type="Proteomes" id="UP001431010"/>
    </source>
</evidence>
<evidence type="ECO:0000256" key="11">
    <source>
        <dbReference type="ARBA" id="ARBA00023098"/>
    </source>
</evidence>
<evidence type="ECO:0000256" key="2">
    <source>
        <dbReference type="ARBA" id="ARBA00004477"/>
    </source>
</evidence>
<evidence type="ECO:0000256" key="8">
    <source>
        <dbReference type="ARBA" id="ARBA00022833"/>
    </source>
</evidence>
<comment type="subcellular location">
    <subcellularLocation>
        <location evidence="2">Endoplasmic reticulum membrane</location>
        <topology evidence="2">Multi-pass membrane protein</topology>
    </subcellularLocation>
</comment>
<keyword evidence="13" id="KW-0275">Fatty acid biosynthesis</keyword>
<sequence>MNHSKISYYAELFIYPIVVVALLLFDLASSGFTLHQRWLLAALGGAMLWTLAEYLVHRFLYHEVAILKQLHGLHHARPSDLIGAPIWVSAVIFLSFFALVAGLADLQTASGTTSGLLVGYVLYLLVHDAVHHWPLAGQSPLQSWLRSCRLRHVRHHRGPMPGNFGVVTGVWDYVLGTALAPGRTRNA</sequence>
<dbReference type="PANTHER" id="PTHR12863:SF1">
    <property type="entry name" value="FATTY ACID 2-HYDROXYLASE"/>
    <property type="match status" value="1"/>
</dbReference>
<feature type="transmembrane region" description="Helical" evidence="14">
    <location>
        <begin position="81"/>
        <end position="103"/>
    </location>
</feature>
<keyword evidence="12 14" id="KW-0472">Membrane</keyword>
<feature type="transmembrane region" description="Helical" evidence="14">
    <location>
        <begin position="12"/>
        <end position="32"/>
    </location>
</feature>
<evidence type="ECO:0000256" key="3">
    <source>
        <dbReference type="ARBA" id="ARBA00022516"/>
    </source>
</evidence>
<keyword evidence="11" id="KW-0443">Lipid metabolism</keyword>
<dbReference type="EMBL" id="CP088156">
    <property type="protein sequence ID" value="UFZ05313.1"/>
    <property type="molecule type" value="Genomic_DNA"/>
</dbReference>
<evidence type="ECO:0000259" key="15">
    <source>
        <dbReference type="Pfam" id="PF04116"/>
    </source>
</evidence>
<keyword evidence="10" id="KW-0560">Oxidoreductase</keyword>
<dbReference type="Proteomes" id="UP001431010">
    <property type="component" value="Chromosome"/>
</dbReference>
<keyword evidence="7" id="KW-0276">Fatty acid metabolism</keyword>
<keyword evidence="4 14" id="KW-0812">Transmembrane</keyword>
<evidence type="ECO:0000256" key="10">
    <source>
        <dbReference type="ARBA" id="ARBA00023002"/>
    </source>
</evidence>
<evidence type="ECO:0000256" key="6">
    <source>
        <dbReference type="ARBA" id="ARBA00022824"/>
    </source>
</evidence>
<evidence type="ECO:0000256" key="7">
    <source>
        <dbReference type="ARBA" id="ARBA00022832"/>
    </source>
</evidence>
<gene>
    <name evidence="16" type="ORF">LQG66_03045</name>
</gene>
<feature type="transmembrane region" description="Helical" evidence="14">
    <location>
        <begin position="38"/>
        <end position="60"/>
    </location>
</feature>
<dbReference type="Pfam" id="PF04116">
    <property type="entry name" value="FA_hydroxylase"/>
    <property type="match status" value="1"/>
</dbReference>
<comment type="cofactor">
    <cofactor evidence="1">
        <name>Zn(2+)</name>
        <dbReference type="ChEBI" id="CHEBI:29105"/>
    </cofactor>
</comment>
<evidence type="ECO:0000256" key="9">
    <source>
        <dbReference type="ARBA" id="ARBA00022989"/>
    </source>
</evidence>
<evidence type="ECO:0000313" key="16">
    <source>
        <dbReference type="EMBL" id="UFZ05313.1"/>
    </source>
</evidence>